<dbReference type="FunFam" id="2.60.40.60:FF:000001">
    <property type="entry name" value="Protocadherin alpha 2"/>
    <property type="match status" value="1"/>
</dbReference>
<dbReference type="GO" id="GO:0005886">
    <property type="term" value="C:plasma membrane"/>
    <property type="evidence" value="ECO:0007669"/>
    <property type="project" value="UniProtKB-SubCell"/>
</dbReference>
<feature type="domain" description="Cadherin" evidence="14">
    <location>
        <begin position="151"/>
        <end position="255"/>
    </location>
</feature>
<dbReference type="Pfam" id="PF16492">
    <property type="entry name" value="Cadherin_C_2"/>
    <property type="match status" value="1"/>
</dbReference>
<evidence type="ECO:0000256" key="11">
    <source>
        <dbReference type="PROSITE-ProRule" id="PRU00043"/>
    </source>
</evidence>
<evidence type="ECO:0000256" key="13">
    <source>
        <dbReference type="SAM" id="SignalP"/>
    </source>
</evidence>
<dbReference type="InterPro" id="IPR020894">
    <property type="entry name" value="Cadherin_CS"/>
</dbReference>
<keyword evidence="2" id="KW-1003">Cell membrane</keyword>
<evidence type="ECO:0000313" key="16">
    <source>
        <dbReference type="Proteomes" id="UP000472262"/>
    </source>
</evidence>
<feature type="chain" id="PRO_5025419868" evidence="13">
    <location>
        <begin position="18"/>
        <end position="889"/>
    </location>
</feature>
<dbReference type="PROSITE" id="PS00232">
    <property type="entry name" value="CADHERIN_1"/>
    <property type="match status" value="5"/>
</dbReference>
<dbReference type="Gene3D" id="2.60.40.60">
    <property type="entry name" value="Cadherins"/>
    <property type="match status" value="9"/>
</dbReference>
<evidence type="ECO:0000256" key="8">
    <source>
        <dbReference type="ARBA" id="ARBA00022989"/>
    </source>
</evidence>
<keyword evidence="9 12" id="KW-0472">Membrane</keyword>
<dbReference type="CDD" id="cd11304">
    <property type="entry name" value="Cadherin_repeat"/>
    <property type="match status" value="9"/>
</dbReference>
<feature type="transmembrane region" description="Helical" evidence="12">
    <location>
        <begin position="600"/>
        <end position="623"/>
    </location>
</feature>
<feature type="domain" description="Cadherin" evidence="14">
    <location>
        <begin position="732"/>
        <end position="836"/>
    </location>
</feature>
<protein>
    <submittedName>
        <fullName evidence="15">Protocadherin 2 alpha b 10</fullName>
    </submittedName>
</protein>
<feature type="signal peptide" evidence="13">
    <location>
        <begin position="1"/>
        <end position="17"/>
    </location>
</feature>
<dbReference type="PRINTS" id="PR00205">
    <property type="entry name" value="CADHERIN"/>
</dbReference>
<reference evidence="15" key="2">
    <citation type="submission" date="2025-09" db="UniProtKB">
        <authorList>
            <consortium name="Ensembl"/>
        </authorList>
    </citation>
    <scope>IDENTIFICATION</scope>
</reference>
<keyword evidence="10" id="KW-0325">Glycoprotein</keyword>
<dbReference type="InParanoid" id="A0A672SN26"/>
<dbReference type="Ensembl" id="ENSSGRT00000110046.1">
    <property type="protein sequence ID" value="ENSSGRP00000103508.1"/>
    <property type="gene ID" value="ENSSGRG00000051375.1"/>
</dbReference>
<dbReference type="FunFam" id="2.60.40.60:FF:000129">
    <property type="entry name" value="protocadherin alpha-C2 isoform X1"/>
    <property type="match status" value="2"/>
</dbReference>
<feature type="domain" description="Cadherin" evidence="14">
    <location>
        <begin position="365"/>
        <end position="473"/>
    </location>
</feature>
<evidence type="ECO:0000256" key="12">
    <source>
        <dbReference type="SAM" id="Phobius"/>
    </source>
</evidence>
<keyword evidence="4 13" id="KW-0732">Signal</keyword>
<dbReference type="InterPro" id="IPR015919">
    <property type="entry name" value="Cadherin-like_sf"/>
</dbReference>
<evidence type="ECO:0000256" key="10">
    <source>
        <dbReference type="ARBA" id="ARBA00023180"/>
    </source>
</evidence>
<feature type="domain" description="Cadherin" evidence="14">
    <location>
        <begin position="683"/>
        <end position="731"/>
    </location>
</feature>
<dbReference type="AlphaFoldDB" id="A0A672SN26"/>
<dbReference type="GO" id="GO:0007156">
    <property type="term" value="P:homophilic cell adhesion via plasma membrane adhesion molecules"/>
    <property type="evidence" value="ECO:0007669"/>
    <property type="project" value="InterPro"/>
</dbReference>
<evidence type="ECO:0000259" key="14">
    <source>
        <dbReference type="PROSITE" id="PS50268"/>
    </source>
</evidence>
<feature type="domain" description="Cadherin" evidence="14">
    <location>
        <begin position="256"/>
        <end position="364"/>
    </location>
</feature>
<keyword evidence="7" id="KW-0130">Cell adhesion</keyword>
<dbReference type="InterPro" id="IPR032455">
    <property type="entry name" value="Cadherin_C"/>
</dbReference>
<dbReference type="FunFam" id="2.60.40.60:FF:000004">
    <property type="entry name" value="Protocadherin 1 gamma 2"/>
    <property type="match status" value="1"/>
</dbReference>
<comment type="subcellular location">
    <subcellularLocation>
        <location evidence="1">Cell membrane</location>
        <topology evidence="1">Single-pass type I membrane protein</topology>
    </subcellularLocation>
</comment>
<feature type="domain" description="Cadherin" evidence="14">
    <location>
        <begin position="10"/>
        <end position="42"/>
    </location>
</feature>
<feature type="domain" description="Cadherin" evidence="14">
    <location>
        <begin position="488"/>
        <end position="586"/>
    </location>
</feature>
<keyword evidence="3 12" id="KW-0812">Transmembrane</keyword>
<proteinExistence type="predicted"/>
<dbReference type="SMART" id="SM00112">
    <property type="entry name" value="CA"/>
    <property type="match status" value="7"/>
</dbReference>
<dbReference type="FunFam" id="2.60.40.60:FF:000094">
    <property type="entry name" value="protocadherin gamma-C4 isoform X2"/>
    <property type="match status" value="1"/>
</dbReference>
<evidence type="ECO:0000256" key="2">
    <source>
        <dbReference type="ARBA" id="ARBA00022475"/>
    </source>
</evidence>
<evidence type="ECO:0000256" key="4">
    <source>
        <dbReference type="ARBA" id="ARBA00022729"/>
    </source>
</evidence>
<keyword evidence="5" id="KW-0677">Repeat</keyword>
<dbReference type="SUPFAM" id="SSF49313">
    <property type="entry name" value="Cadherin-like"/>
    <property type="match status" value="8"/>
</dbReference>
<dbReference type="GO" id="GO:0005509">
    <property type="term" value="F:calcium ion binding"/>
    <property type="evidence" value="ECO:0007669"/>
    <property type="project" value="UniProtKB-UniRule"/>
</dbReference>
<dbReference type="InterPro" id="IPR002126">
    <property type="entry name" value="Cadherin-like_dom"/>
</dbReference>
<evidence type="ECO:0000256" key="5">
    <source>
        <dbReference type="ARBA" id="ARBA00022737"/>
    </source>
</evidence>
<dbReference type="Pfam" id="PF00028">
    <property type="entry name" value="Cadherin"/>
    <property type="match status" value="6"/>
</dbReference>
<evidence type="ECO:0000256" key="3">
    <source>
        <dbReference type="ARBA" id="ARBA00022692"/>
    </source>
</evidence>
<dbReference type="GO" id="GO:0009653">
    <property type="term" value="P:anatomical structure morphogenesis"/>
    <property type="evidence" value="ECO:0007669"/>
    <property type="project" value="UniProtKB-ARBA"/>
</dbReference>
<dbReference type="PANTHER" id="PTHR24028">
    <property type="entry name" value="CADHERIN-87A"/>
    <property type="match status" value="1"/>
</dbReference>
<evidence type="ECO:0000256" key="9">
    <source>
        <dbReference type="ARBA" id="ARBA00023136"/>
    </source>
</evidence>
<reference evidence="15" key="1">
    <citation type="submission" date="2025-08" db="UniProtKB">
        <authorList>
            <consortium name="Ensembl"/>
        </authorList>
    </citation>
    <scope>IDENTIFICATION</scope>
</reference>
<evidence type="ECO:0000256" key="1">
    <source>
        <dbReference type="ARBA" id="ARBA00004251"/>
    </source>
</evidence>
<evidence type="ECO:0000256" key="6">
    <source>
        <dbReference type="ARBA" id="ARBA00022837"/>
    </source>
</evidence>
<keyword evidence="6 11" id="KW-0106">Calcium</keyword>
<dbReference type="PANTHER" id="PTHR24028:SF32">
    <property type="entry name" value="CADHERIN-RELATED NEURONAL RECEPTOR VARIABLE 10-RELATED"/>
    <property type="match status" value="1"/>
</dbReference>
<dbReference type="PROSITE" id="PS50268">
    <property type="entry name" value="CADHERIN_2"/>
    <property type="match status" value="9"/>
</dbReference>
<dbReference type="OMA" id="DYENGWI"/>
<keyword evidence="16" id="KW-1185">Reference proteome</keyword>
<dbReference type="InterPro" id="IPR050174">
    <property type="entry name" value="Protocadherin/Cadherin-CA"/>
</dbReference>
<name>A0A672SN26_SINGR</name>
<evidence type="ECO:0000256" key="7">
    <source>
        <dbReference type="ARBA" id="ARBA00022889"/>
    </source>
</evidence>
<feature type="domain" description="Cadherin" evidence="14">
    <location>
        <begin position="43"/>
        <end position="150"/>
    </location>
</feature>
<keyword evidence="8 12" id="KW-1133">Transmembrane helix</keyword>
<sequence length="889" mass="96654">TCIIAILSALTLTAVDGGKPPRSGTMQIIVNVEDINDNIPVFSKSLYKARVNENAPPGTSIIRVQASDPDEGVNGEIVYALVNHNNDKHVDSFLIHPETGEITVKGDVDYERKNAVELRVQAKDKGHKPRPALCKVLLEIVDINDNVPKISVTSLVNTVKEDAPIDTMVGMITVTDSDAGKNGQVTLKIQGSASFKVQNSYNNYYTLVVNGPLDRERASEYNVTITATDEGTPPLSSTSVITVHVSDVNDNAPRFPEPVINVYVKENSQIGAVIHTVSAFDPDVGDNARITYYLLESSKSGPVTSMININSDSGDILVNGPLDRERASEYNVTITATDEGTPPLSSTSVITVHVSDVNDNAPRFPEPVINVYVKENSQIGAVIHTVSAFDPDVGDNARITYCLIESSKSGPVTSMININSDSGDIHSLQSFNYEEIKTFEFKVQATDSGVPPLSSNATVNVFILDENDNSPGILAPYSELGSVNTENIPYSADAGYFVAKIRAVDADSGYNALLSYHISEPKGNNLFRIGTSSGEIRTKRRMSDNDLKTHPLVILVCDNGEPSLSATVSIDVVVVESAGDGKTPFRHAPIKEESFSDLNLYLLIAIVCVSVIFFLSLISLIAVKCHRTDSSLGRYSAPMITTHPDGSWSYSKSAQQYDVCFNSDTLKSDVVVFPAPFPRGREITVQKYVDYEQSNAIEIRIQAKDRGYNPRAAHCKVLVEVEDVNDNIPEISVTSLVRTVKEDAPIDTMVGMITVTDSDAGKNGLVTLNIQGSAPFKVQKSYKNYYTLVVNGPLDRERASEYNVTITATDEGTPPLSSTSVITVHVSDVNDNAPRFPEPVINVYVKENSQIGAVIHTVSAFDPDVGDNARITYYILVDMLCCMLPNQYF</sequence>
<evidence type="ECO:0000313" key="15">
    <source>
        <dbReference type="Ensembl" id="ENSSGRP00000103508.1"/>
    </source>
</evidence>
<accession>A0A672SN26</accession>
<dbReference type="FunFam" id="2.60.40.60:FF:000002">
    <property type="entry name" value="Protocadherin alpha 2"/>
    <property type="match status" value="1"/>
</dbReference>
<feature type="domain" description="Cadherin" evidence="14">
    <location>
        <begin position="837"/>
        <end position="875"/>
    </location>
</feature>
<dbReference type="Proteomes" id="UP000472262">
    <property type="component" value="Unassembled WGS sequence"/>
</dbReference>
<organism evidence="15 16">
    <name type="scientific">Sinocyclocheilus grahami</name>
    <name type="common">Dianchi golden-line fish</name>
    <name type="synonym">Barbus grahami</name>
    <dbReference type="NCBI Taxonomy" id="75366"/>
    <lineage>
        <taxon>Eukaryota</taxon>
        <taxon>Metazoa</taxon>
        <taxon>Chordata</taxon>
        <taxon>Craniata</taxon>
        <taxon>Vertebrata</taxon>
        <taxon>Euteleostomi</taxon>
        <taxon>Actinopterygii</taxon>
        <taxon>Neopterygii</taxon>
        <taxon>Teleostei</taxon>
        <taxon>Ostariophysi</taxon>
        <taxon>Cypriniformes</taxon>
        <taxon>Cyprinidae</taxon>
        <taxon>Cyprininae</taxon>
        <taxon>Sinocyclocheilus</taxon>
    </lineage>
</organism>